<dbReference type="SUPFAM" id="SSF56112">
    <property type="entry name" value="Protein kinase-like (PK-like)"/>
    <property type="match status" value="1"/>
</dbReference>
<evidence type="ECO:0000256" key="2">
    <source>
        <dbReference type="ARBA" id="ARBA00022679"/>
    </source>
</evidence>
<comment type="similarity">
    <text evidence="1">Belongs to the protein kinase superfamily. ADCK protein kinase family.</text>
</comment>
<protein>
    <submittedName>
        <fullName evidence="6">Unusual protein kinase regulating ubiquinone biosynthesis (AarF/ABC1/UbiB family)</fullName>
    </submittedName>
</protein>
<dbReference type="PANTHER" id="PTHR43851">
    <property type="match status" value="1"/>
</dbReference>
<dbReference type="EMBL" id="JAUSRA010000001">
    <property type="protein sequence ID" value="MDP9797658.1"/>
    <property type="molecule type" value="Genomic_DNA"/>
</dbReference>
<evidence type="ECO:0000256" key="4">
    <source>
        <dbReference type="ARBA" id="ARBA00022840"/>
    </source>
</evidence>
<gene>
    <name evidence="6" type="ORF">J2S43_006170</name>
</gene>
<dbReference type="InterPro" id="IPR004147">
    <property type="entry name" value="ABC1_dom"/>
</dbReference>
<dbReference type="GO" id="GO:0016301">
    <property type="term" value="F:kinase activity"/>
    <property type="evidence" value="ECO:0007669"/>
    <property type="project" value="UniProtKB-KW"/>
</dbReference>
<keyword evidence="7" id="KW-1185">Reference proteome</keyword>
<evidence type="ECO:0000313" key="7">
    <source>
        <dbReference type="Proteomes" id="UP001240984"/>
    </source>
</evidence>
<evidence type="ECO:0000313" key="6">
    <source>
        <dbReference type="EMBL" id="MDP9797658.1"/>
    </source>
</evidence>
<proteinExistence type="inferred from homology"/>
<keyword evidence="3" id="KW-0547">Nucleotide-binding</keyword>
<dbReference type="CDD" id="cd13970">
    <property type="entry name" value="ABC1_ADCK3"/>
    <property type="match status" value="1"/>
</dbReference>
<keyword evidence="6" id="KW-0418">Kinase</keyword>
<dbReference type="PANTHER" id="PTHR43851:SF3">
    <property type="entry name" value="COENZYME Q8"/>
    <property type="match status" value="1"/>
</dbReference>
<dbReference type="InterPro" id="IPR011009">
    <property type="entry name" value="Kinase-like_dom_sf"/>
</dbReference>
<name>A0ABT9N2C4_9ACTN</name>
<evidence type="ECO:0000259" key="5">
    <source>
        <dbReference type="Pfam" id="PF03109"/>
    </source>
</evidence>
<evidence type="ECO:0000256" key="3">
    <source>
        <dbReference type="ARBA" id="ARBA00022741"/>
    </source>
</evidence>
<dbReference type="InterPro" id="IPR051409">
    <property type="entry name" value="Atypical_kinase_ADCK"/>
</dbReference>
<feature type="domain" description="ABC1 atypical kinase-like" evidence="5">
    <location>
        <begin position="93"/>
        <end position="340"/>
    </location>
</feature>
<sequence length="449" mass="48793">MTDIPRRAAARTAKLASLPLGFAGRTVLGLGKRVTGMASDVISAEIQQRTAEQLFSVLGQLKGGAMKFGQALSVFEAALPDELAGPYRQALTKLQEAAPPLPAASVHKVLAAELGEDWRTHFAEFDDVPAAAASIGQVHRAVWRSPPPGRGRKRVPDRTVAVKIQYPGAGDALLSDLKQLSRLAGMFRAIQPGIDVKPLIAELRERITEELDYELEAETQRAFHRGYAGDPGIYVPEVFRATPHLLVTEWIDGTPLSTVIAEGTQEERDEAGRLMAVLHFSAPRRCGLLHADPHPGNFRILPDGRLGVIDFGAVARLPDGLPEPVGRLLALALAHDADGVLAGLVEEGFVKPDDDHLDAPGLLDFLLPMLAPVVEEEFQFTRAWLRGEALRLGSPKSPAYQLSRHLNLPPSYLLLHRVTMGSIGVLSQLEARARYREIVSEWLPGFSTP</sequence>
<organism evidence="6 7">
    <name type="scientific">Catenuloplanes nepalensis</name>
    <dbReference type="NCBI Taxonomy" id="587533"/>
    <lineage>
        <taxon>Bacteria</taxon>
        <taxon>Bacillati</taxon>
        <taxon>Actinomycetota</taxon>
        <taxon>Actinomycetes</taxon>
        <taxon>Micromonosporales</taxon>
        <taxon>Micromonosporaceae</taxon>
        <taxon>Catenuloplanes</taxon>
    </lineage>
</organism>
<keyword evidence="4" id="KW-0067">ATP-binding</keyword>
<dbReference type="Pfam" id="PF03109">
    <property type="entry name" value="ABC1"/>
    <property type="match status" value="1"/>
</dbReference>
<comment type="caution">
    <text evidence="6">The sequence shown here is derived from an EMBL/GenBank/DDBJ whole genome shotgun (WGS) entry which is preliminary data.</text>
</comment>
<evidence type="ECO:0000256" key="1">
    <source>
        <dbReference type="ARBA" id="ARBA00009670"/>
    </source>
</evidence>
<reference evidence="6 7" key="1">
    <citation type="submission" date="2023-07" db="EMBL/GenBank/DDBJ databases">
        <title>Sequencing the genomes of 1000 actinobacteria strains.</title>
        <authorList>
            <person name="Klenk H.-P."/>
        </authorList>
    </citation>
    <scope>NUCLEOTIDE SEQUENCE [LARGE SCALE GENOMIC DNA]</scope>
    <source>
        <strain evidence="6 7">DSM 44710</strain>
    </source>
</reference>
<keyword evidence="6" id="KW-0830">Ubiquinone</keyword>
<dbReference type="RefSeq" id="WP_306835041.1">
    <property type="nucleotide sequence ID" value="NZ_JAUSRA010000001.1"/>
</dbReference>
<dbReference type="Proteomes" id="UP001240984">
    <property type="component" value="Unassembled WGS sequence"/>
</dbReference>
<keyword evidence="2" id="KW-0808">Transferase</keyword>
<dbReference type="InterPro" id="IPR034646">
    <property type="entry name" value="ADCK3_dom"/>
</dbReference>
<accession>A0ABT9N2C4</accession>